<evidence type="ECO:0000256" key="1">
    <source>
        <dbReference type="ARBA" id="ARBA00022723"/>
    </source>
</evidence>
<keyword evidence="4" id="KW-0539">Nucleus</keyword>
<keyword evidence="7" id="KW-1185">Reference proteome</keyword>
<dbReference type="CDD" id="cd12148">
    <property type="entry name" value="fungal_TF_MHR"/>
    <property type="match status" value="1"/>
</dbReference>
<dbReference type="GO" id="GO:0008270">
    <property type="term" value="F:zinc ion binding"/>
    <property type="evidence" value="ECO:0007669"/>
    <property type="project" value="InterPro"/>
</dbReference>
<dbReference type="InterPro" id="IPR007219">
    <property type="entry name" value="XnlR_reg_dom"/>
</dbReference>
<feature type="domain" description="Zn(2)-C6 fungal-type" evidence="5">
    <location>
        <begin position="20"/>
        <end position="52"/>
    </location>
</feature>
<accession>A0A0C3CBC5</accession>
<evidence type="ECO:0000256" key="3">
    <source>
        <dbReference type="ARBA" id="ARBA00023163"/>
    </source>
</evidence>
<dbReference type="InterPro" id="IPR051127">
    <property type="entry name" value="Fungal_SecMet_Regulators"/>
</dbReference>
<dbReference type="InterPro" id="IPR036864">
    <property type="entry name" value="Zn2-C6_fun-type_DNA-bd_sf"/>
</dbReference>
<evidence type="ECO:0000313" key="6">
    <source>
        <dbReference type="EMBL" id="KIM96213.1"/>
    </source>
</evidence>
<dbReference type="SMART" id="SM00906">
    <property type="entry name" value="Fungal_trans"/>
    <property type="match status" value="1"/>
</dbReference>
<dbReference type="GO" id="GO:0006351">
    <property type="term" value="P:DNA-templated transcription"/>
    <property type="evidence" value="ECO:0007669"/>
    <property type="project" value="InterPro"/>
</dbReference>
<keyword evidence="2" id="KW-0805">Transcription regulation</keyword>
<evidence type="ECO:0000256" key="2">
    <source>
        <dbReference type="ARBA" id="ARBA00023015"/>
    </source>
</evidence>
<dbReference type="GO" id="GO:0000981">
    <property type="term" value="F:DNA-binding transcription factor activity, RNA polymerase II-specific"/>
    <property type="evidence" value="ECO:0007669"/>
    <property type="project" value="InterPro"/>
</dbReference>
<dbReference type="AlphaFoldDB" id="A0A0C3CBC5"/>
<dbReference type="EMBL" id="KN832885">
    <property type="protein sequence ID" value="KIM96213.1"/>
    <property type="molecule type" value="Genomic_DNA"/>
</dbReference>
<evidence type="ECO:0000313" key="7">
    <source>
        <dbReference type="Proteomes" id="UP000054321"/>
    </source>
</evidence>
<reference evidence="7" key="2">
    <citation type="submission" date="2015-01" db="EMBL/GenBank/DDBJ databases">
        <title>Evolutionary Origins and Diversification of the Mycorrhizal Mutualists.</title>
        <authorList>
            <consortium name="DOE Joint Genome Institute"/>
            <consortium name="Mycorrhizal Genomics Consortium"/>
            <person name="Kohler A."/>
            <person name="Kuo A."/>
            <person name="Nagy L.G."/>
            <person name="Floudas D."/>
            <person name="Copeland A."/>
            <person name="Barry K.W."/>
            <person name="Cichocki N."/>
            <person name="Veneault-Fourrey C."/>
            <person name="LaButti K."/>
            <person name="Lindquist E.A."/>
            <person name="Lipzen A."/>
            <person name="Lundell T."/>
            <person name="Morin E."/>
            <person name="Murat C."/>
            <person name="Riley R."/>
            <person name="Ohm R."/>
            <person name="Sun H."/>
            <person name="Tunlid A."/>
            <person name="Henrissat B."/>
            <person name="Grigoriev I.V."/>
            <person name="Hibbett D.S."/>
            <person name="Martin F."/>
        </authorList>
    </citation>
    <scope>NUCLEOTIDE SEQUENCE [LARGE SCALE GENOMIC DNA]</scope>
    <source>
        <strain evidence="7">Zn</strain>
    </source>
</reference>
<dbReference type="PANTHER" id="PTHR47424">
    <property type="entry name" value="REGULATORY PROTEIN GAL4"/>
    <property type="match status" value="1"/>
</dbReference>
<organism evidence="6 7">
    <name type="scientific">Oidiodendron maius (strain Zn)</name>
    <dbReference type="NCBI Taxonomy" id="913774"/>
    <lineage>
        <taxon>Eukaryota</taxon>
        <taxon>Fungi</taxon>
        <taxon>Dikarya</taxon>
        <taxon>Ascomycota</taxon>
        <taxon>Pezizomycotina</taxon>
        <taxon>Leotiomycetes</taxon>
        <taxon>Leotiomycetes incertae sedis</taxon>
        <taxon>Myxotrichaceae</taxon>
        <taxon>Oidiodendron</taxon>
    </lineage>
</organism>
<dbReference type="Proteomes" id="UP000054321">
    <property type="component" value="Unassembled WGS sequence"/>
</dbReference>
<dbReference type="Gene3D" id="4.10.240.10">
    <property type="entry name" value="Zn(2)-C6 fungal-type DNA-binding domain"/>
    <property type="match status" value="1"/>
</dbReference>
<gene>
    <name evidence="6" type="ORF">OIDMADRAFT_106235</name>
</gene>
<evidence type="ECO:0000259" key="5">
    <source>
        <dbReference type="PROSITE" id="PS50048"/>
    </source>
</evidence>
<dbReference type="STRING" id="913774.A0A0C3CBC5"/>
<dbReference type="PROSITE" id="PS00463">
    <property type="entry name" value="ZN2_CY6_FUNGAL_1"/>
    <property type="match status" value="1"/>
</dbReference>
<dbReference type="HOGENOM" id="CLU_011777_1_0_1"/>
<reference evidence="6 7" key="1">
    <citation type="submission" date="2014-04" db="EMBL/GenBank/DDBJ databases">
        <authorList>
            <consortium name="DOE Joint Genome Institute"/>
            <person name="Kuo A."/>
            <person name="Martino E."/>
            <person name="Perotto S."/>
            <person name="Kohler A."/>
            <person name="Nagy L.G."/>
            <person name="Floudas D."/>
            <person name="Copeland A."/>
            <person name="Barry K.W."/>
            <person name="Cichocki N."/>
            <person name="Veneault-Fourrey C."/>
            <person name="LaButti K."/>
            <person name="Lindquist E.A."/>
            <person name="Lipzen A."/>
            <person name="Lundell T."/>
            <person name="Morin E."/>
            <person name="Murat C."/>
            <person name="Sun H."/>
            <person name="Tunlid A."/>
            <person name="Henrissat B."/>
            <person name="Grigoriev I.V."/>
            <person name="Hibbett D.S."/>
            <person name="Martin F."/>
            <person name="Nordberg H.P."/>
            <person name="Cantor M.N."/>
            <person name="Hua S.X."/>
        </authorList>
    </citation>
    <scope>NUCLEOTIDE SEQUENCE [LARGE SCALE GENOMIC DNA]</scope>
    <source>
        <strain evidence="6 7">Zn</strain>
    </source>
</reference>
<protein>
    <recommendedName>
        <fullName evidence="5">Zn(2)-C6 fungal-type domain-containing protein</fullName>
    </recommendedName>
</protein>
<name>A0A0C3CBC5_OIDMZ</name>
<dbReference type="PROSITE" id="PS50048">
    <property type="entry name" value="ZN2_CY6_FUNGAL_2"/>
    <property type="match status" value="1"/>
</dbReference>
<dbReference type="GO" id="GO:0003677">
    <property type="term" value="F:DNA binding"/>
    <property type="evidence" value="ECO:0007669"/>
    <property type="project" value="InterPro"/>
</dbReference>
<dbReference type="OrthoDB" id="3266505at2759"/>
<dbReference type="InParanoid" id="A0A0C3CBC5"/>
<keyword evidence="3" id="KW-0804">Transcription</keyword>
<dbReference type="InterPro" id="IPR001138">
    <property type="entry name" value="Zn2Cys6_DnaBD"/>
</dbReference>
<dbReference type="Pfam" id="PF04082">
    <property type="entry name" value="Fungal_trans"/>
    <property type="match status" value="1"/>
</dbReference>
<dbReference type="Pfam" id="PF00172">
    <property type="entry name" value="Zn_clus"/>
    <property type="match status" value="1"/>
</dbReference>
<evidence type="ECO:0000256" key="4">
    <source>
        <dbReference type="ARBA" id="ARBA00023242"/>
    </source>
</evidence>
<dbReference type="SUPFAM" id="SSF57701">
    <property type="entry name" value="Zn2/Cys6 DNA-binding domain"/>
    <property type="match status" value="1"/>
</dbReference>
<keyword evidence="1" id="KW-0479">Metal-binding</keyword>
<dbReference type="PANTHER" id="PTHR47424:SF6">
    <property type="entry name" value="PROLINE UTILIZATION TRANS-ACTIVATOR"/>
    <property type="match status" value="1"/>
</dbReference>
<sequence length="691" mass="77025">MSTTNSRRVPLDKRKWTEISCDVCRGRKQKCHRPSGKETCGYCHDRGLECVTTQVRKQRIPESSEGLGMRLALLESLVKGLIPEADLSSNEEMKELGRSLGILGPARDETRLGEKTASTQEDERLLQDSHGRTQYIGPGSSYFFMMKLRGIFGRSGPNTESELCLTLEDRNPTYHEQIPDLAAITVASDTPLHEHTSPTDLPIDKSDGVANALVDAFFEHVHPDYPILHEASFRETYERWPTSPATVDRSWLCSLLCVFILGRRVAPMTSSSEQVEGWWSQARALLPSVIFTSSVSAVQALVLASLHLHNINNRDACWTLTGAAVRIAFAIGLHREGVGILQTPLIRELRKRIWWTFYSFELMQVSSHDRPTAIENGIYSVGCPKVSILDLGLPPDYMHWSNRLITILGSACRSLRTVRTTPAENPRIGPLSLSSGILKDLDRWNSSLPAHLSLESTNILPPSYQRPLLLLHLQYHYVVSLVSRSALLSWVAILSTSPNETPPEAILSIANRCIASGRTSCELVQKLEVIQQFNAVTWWDIYYTYSSALILVLNAICDVMKGDGNAARESTRSLGKCALLVTKHLKNPLMPATMRRWATTINELNIMLTAVGDQNSNQGMSEYVGINTISYAAGILSTGTPLRAPDATRSSFTPWSQVQPIDPENSTFWSELHWDSIEDMLLGDQRVSWEA</sequence>
<proteinExistence type="predicted"/>
<dbReference type="CDD" id="cd00067">
    <property type="entry name" value="GAL4"/>
    <property type="match status" value="1"/>
</dbReference>